<dbReference type="PATRIC" id="fig|76731.3.peg.1381"/>
<evidence type="ECO:0000256" key="4">
    <source>
        <dbReference type="ARBA" id="ARBA00023136"/>
    </source>
</evidence>
<dbReference type="EMBL" id="CP013729">
    <property type="protein sequence ID" value="ALV05843.1"/>
    <property type="molecule type" value="Genomic_DNA"/>
</dbReference>
<dbReference type="InterPro" id="IPR006694">
    <property type="entry name" value="Fatty_acid_hydroxylase"/>
</dbReference>
<dbReference type="InterPro" id="IPR050307">
    <property type="entry name" value="Sterol_Desaturase_Related"/>
</dbReference>
<organism evidence="7 8">
    <name type="scientific">Roseateles depolymerans</name>
    <dbReference type="NCBI Taxonomy" id="76731"/>
    <lineage>
        <taxon>Bacteria</taxon>
        <taxon>Pseudomonadati</taxon>
        <taxon>Pseudomonadota</taxon>
        <taxon>Betaproteobacteria</taxon>
        <taxon>Burkholderiales</taxon>
        <taxon>Sphaerotilaceae</taxon>
        <taxon>Roseateles</taxon>
    </lineage>
</organism>
<keyword evidence="4 6" id="KW-0472">Membrane</keyword>
<dbReference type="AlphaFoldDB" id="A0A0U3MSA0"/>
<evidence type="ECO:0000313" key="7">
    <source>
        <dbReference type="EMBL" id="ALV05843.1"/>
    </source>
</evidence>
<feature type="transmembrane region" description="Helical" evidence="6">
    <location>
        <begin position="129"/>
        <end position="148"/>
    </location>
</feature>
<feature type="transmembrane region" description="Helical" evidence="6">
    <location>
        <begin position="79"/>
        <end position="98"/>
    </location>
</feature>
<dbReference type="STRING" id="76731.RD2015_1352"/>
<feature type="compositionally biased region" description="Polar residues" evidence="5">
    <location>
        <begin position="353"/>
        <end position="362"/>
    </location>
</feature>
<dbReference type="Proteomes" id="UP000060699">
    <property type="component" value="Chromosome"/>
</dbReference>
<dbReference type="GO" id="GO:0005506">
    <property type="term" value="F:iron ion binding"/>
    <property type="evidence" value="ECO:0007669"/>
    <property type="project" value="InterPro"/>
</dbReference>
<reference evidence="7 8" key="1">
    <citation type="submission" date="2015-12" db="EMBL/GenBank/DDBJ databases">
        <title>Complete genome of Roseateles depolymerans KCTC 42856.</title>
        <authorList>
            <person name="Kim K.M."/>
        </authorList>
    </citation>
    <scope>NUCLEOTIDE SEQUENCE [LARGE SCALE GENOMIC DNA]</scope>
    <source>
        <strain evidence="7 8">KCTC 42856</strain>
    </source>
</reference>
<dbReference type="Pfam" id="PF04116">
    <property type="entry name" value="FA_hydroxylase"/>
    <property type="match status" value="1"/>
</dbReference>
<evidence type="ECO:0000256" key="6">
    <source>
        <dbReference type="SAM" id="Phobius"/>
    </source>
</evidence>
<dbReference type="GO" id="GO:0016491">
    <property type="term" value="F:oxidoreductase activity"/>
    <property type="evidence" value="ECO:0007669"/>
    <property type="project" value="InterPro"/>
</dbReference>
<evidence type="ECO:0000256" key="1">
    <source>
        <dbReference type="ARBA" id="ARBA00004370"/>
    </source>
</evidence>
<evidence type="ECO:0000256" key="5">
    <source>
        <dbReference type="SAM" id="MobiDB-lite"/>
    </source>
</evidence>
<dbReference type="RefSeq" id="WP_083525406.1">
    <property type="nucleotide sequence ID" value="NZ_CP013729.1"/>
</dbReference>
<protein>
    <submittedName>
        <fullName evidence="7">Fatty acid hydroxylase superfamily protein</fullName>
    </submittedName>
</protein>
<keyword evidence="3 6" id="KW-1133">Transmembrane helix</keyword>
<dbReference type="KEGG" id="rdp:RD2015_1352"/>
<evidence type="ECO:0000313" key="8">
    <source>
        <dbReference type="Proteomes" id="UP000060699"/>
    </source>
</evidence>
<dbReference type="GO" id="GO:0016020">
    <property type="term" value="C:membrane"/>
    <property type="evidence" value="ECO:0007669"/>
    <property type="project" value="UniProtKB-SubCell"/>
</dbReference>
<sequence length="362" mass="40703">MDWFTDLFGQAQQALFEAVVQPVVFGLGFGNLLEDAFDATGWLLVGLLQIAVMLVVIGSLQRWRPAEPVTDRRAIRVDVIYTLIQRLGLFRLVMFFTLEPAADAVTGQLRLWGIPTFQLDAVWPGVTDIAWVSFILYLIAFDLLNYWLHRAQHQWHWWWSLHSLHHSQRQMTMWSDSRNHLLDDLIIDAAVVLVARLIGVGPGQFVALVALSQLLENLQHANLRLSFGRIGERLLVSPRFHRLHHSIGIGHEGFGAGTLGGHNFAVLFPIWDVLFRTANFEDRWDPTGVRDQLPESGGRDYGQGFWAQQWLGLRRLFGRRAGHTTHTVPTPTTDTARTAGPTITAPGLRAADTQPQSTGGDD</sequence>
<dbReference type="PANTHER" id="PTHR11863">
    <property type="entry name" value="STEROL DESATURASE"/>
    <property type="match status" value="1"/>
</dbReference>
<evidence type="ECO:0000256" key="3">
    <source>
        <dbReference type="ARBA" id="ARBA00022989"/>
    </source>
</evidence>
<gene>
    <name evidence="7" type="ORF">RD2015_1352</name>
</gene>
<evidence type="ECO:0000256" key="2">
    <source>
        <dbReference type="ARBA" id="ARBA00022692"/>
    </source>
</evidence>
<keyword evidence="8" id="KW-1185">Reference proteome</keyword>
<comment type="subcellular location">
    <subcellularLocation>
        <location evidence="1">Membrane</location>
    </subcellularLocation>
</comment>
<keyword evidence="2 6" id="KW-0812">Transmembrane</keyword>
<dbReference type="GO" id="GO:0008610">
    <property type="term" value="P:lipid biosynthetic process"/>
    <property type="evidence" value="ECO:0007669"/>
    <property type="project" value="InterPro"/>
</dbReference>
<proteinExistence type="predicted"/>
<feature type="transmembrane region" description="Helical" evidence="6">
    <location>
        <begin position="39"/>
        <end position="58"/>
    </location>
</feature>
<accession>A0A0U3MSA0</accession>
<feature type="region of interest" description="Disordered" evidence="5">
    <location>
        <begin position="323"/>
        <end position="362"/>
    </location>
</feature>
<feature type="compositionally biased region" description="Low complexity" evidence="5">
    <location>
        <begin position="324"/>
        <end position="344"/>
    </location>
</feature>
<name>A0A0U3MSA0_9BURK</name>
<dbReference type="OrthoDB" id="9770329at2"/>